<accession>A0A126TEP1</accession>
<comment type="subunit">
    <text evidence="3">F-type ATPases have 2 components, CF(1) - the catalytic core - and CF(0) - the membrane proton channel.</text>
</comment>
<keyword evidence="5 12" id="KW-0138">CF(0)</keyword>
<dbReference type="EMBL" id="KT696190">
    <property type="protein sequence ID" value="AML25997.1"/>
    <property type="molecule type" value="Genomic_DNA"/>
</dbReference>
<evidence type="ECO:0000256" key="5">
    <source>
        <dbReference type="ARBA" id="ARBA00022547"/>
    </source>
</evidence>
<evidence type="ECO:0000256" key="3">
    <source>
        <dbReference type="ARBA" id="ARBA00011291"/>
    </source>
</evidence>
<evidence type="ECO:0000256" key="1">
    <source>
        <dbReference type="ARBA" id="ARBA00004304"/>
    </source>
</evidence>
<proteinExistence type="inferred from homology"/>
<dbReference type="GO" id="GO:0015078">
    <property type="term" value="F:proton transmembrane transporter activity"/>
    <property type="evidence" value="ECO:0007669"/>
    <property type="project" value="InterPro"/>
</dbReference>
<comment type="similarity">
    <text evidence="2 12">Belongs to the ATPase protein 8 family.</text>
</comment>
<keyword evidence="8 13" id="KW-1133">Transmembrane helix</keyword>
<dbReference type="AlphaFoldDB" id="A0A126TEP1"/>
<name>A0A126TEP1_9COLE</name>
<evidence type="ECO:0000313" key="14">
    <source>
        <dbReference type="EMBL" id="AML25997.1"/>
    </source>
</evidence>
<keyword evidence="9 12" id="KW-0406">Ion transport</keyword>
<evidence type="ECO:0000256" key="6">
    <source>
        <dbReference type="ARBA" id="ARBA00022692"/>
    </source>
</evidence>
<evidence type="ECO:0000256" key="12">
    <source>
        <dbReference type="RuleBase" id="RU003661"/>
    </source>
</evidence>
<keyword evidence="7 12" id="KW-0375">Hydrogen ion transport</keyword>
<dbReference type="InterPro" id="IPR001421">
    <property type="entry name" value="ATP8_metazoa"/>
</dbReference>
<organism evidence="14">
    <name type="scientific">Staphylinidae sp. BMNH 1274240</name>
    <dbReference type="NCBI Taxonomy" id="1796567"/>
    <lineage>
        <taxon>Eukaryota</taxon>
        <taxon>Metazoa</taxon>
        <taxon>Ecdysozoa</taxon>
        <taxon>Arthropoda</taxon>
        <taxon>Hexapoda</taxon>
        <taxon>Insecta</taxon>
        <taxon>Pterygota</taxon>
        <taxon>Neoptera</taxon>
        <taxon>Endopterygota</taxon>
        <taxon>Coleoptera</taxon>
        <taxon>Polyphaga</taxon>
        <taxon>Staphyliniformia</taxon>
        <taxon>Staphylinidae</taxon>
    </lineage>
</organism>
<keyword evidence="6 12" id="KW-0812">Transmembrane</keyword>
<evidence type="ECO:0000256" key="4">
    <source>
        <dbReference type="ARBA" id="ARBA00022448"/>
    </source>
</evidence>
<dbReference type="GO" id="GO:0045259">
    <property type="term" value="C:proton-transporting ATP synthase complex"/>
    <property type="evidence" value="ECO:0007669"/>
    <property type="project" value="UniProtKB-KW"/>
</dbReference>
<geneLocation type="mitochondrion" evidence="14"/>
<reference evidence="14" key="1">
    <citation type="submission" date="2015-09" db="EMBL/GenBank/DDBJ databases">
        <title>Capturing the unknown biodiversity of arthropods in tropical forests using metagenomics.</title>
        <authorList>
            <person name="Andujar C."/>
            <person name="Creedy T.J."/>
            <person name="Garner B."/>
            <person name="Canty R."/>
            <person name="Warner H.B."/>
            <person name="Lipecki J."/>
            <person name="Crampton-Platt A."/>
            <person name="Gabrielli M."/>
            <person name="Croydon-Veleslavov I.A."/>
            <person name="Lim J.L."/>
            <person name="Linard B."/>
            <person name="Vogler A."/>
        </authorList>
    </citation>
    <scope>NUCLEOTIDE SEQUENCE</scope>
</reference>
<evidence type="ECO:0000256" key="2">
    <source>
        <dbReference type="ARBA" id="ARBA00008892"/>
    </source>
</evidence>
<feature type="transmembrane region" description="Helical" evidence="13">
    <location>
        <begin position="6"/>
        <end position="29"/>
    </location>
</feature>
<keyword evidence="11 13" id="KW-0472">Membrane</keyword>
<evidence type="ECO:0000256" key="9">
    <source>
        <dbReference type="ARBA" id="ARBA00023065"/>
    </source>
</evidence>
<evidence type="ECO:0000256" key="7">
    <source>
        <dbReference type="ARBA" id="ARBA00022781"/>
    </source>
</evidence>
<keyword evidence="10 12" id="KW-0496">Mitochondrion</keyword>
<dbReference type="GO" id="GO:0031966">
    <property type="term" value="C:mitochondrial membrane"/>
    <property type="evidence" value="ECO:0007669"/>
    <property type="project" value="UniProtKB-SubCell"/>
</dbReference>
<evidence type="ECO:0000256" key="8">
    <source>
        <dbReference type="ARBA" id="ARBA00022989"/>
    </source>
</evidence>
<dbReference type="Pfam" id="PF00895">
    <property type="entry name" value="ATP-synt_8"/>
    <property type="match status" value="1"/>
</dbReference>
<evidence type="ECO:0000256" key="13">
    <source>
        <dbReference type="SAM" id="Phobius"/>
    </source>
</evidence>
<keyword evidence="4 12" id="KW-0813">Transport</keyword>
<gene>
    <name evidence="14" type="primary">ATP8</name>
</gene>
<protein>
    <recommendedName>
        <fullName evidence="12">ATP synthase complex subunit 8</fullName>
    </recommendedName>
</protein>
<evidence type="ECO:0000256" key="11">
    <source>
        <dbReference type="ARBA" id="ARBA00023136"/>
    </source>
</evidence>
<evidence type="ECO:0000256" key="10">
    <source>
        <dbReference type="ARBA" id="ARBA00023128"/>
    </source>
</evidence>
<comment type="subcellular location">
    <subcellularLocation>
        <location evidence="1 12">Mitochondrion membrane</location>
        <topology evidence="1 12">Single-pass membrane protein</topology>
    </subcellularLocation>
</comment>
<dbReference type="GO" id="GO:0015986">
    <property type="term" value="P:proton motive force-driven ATP synthesis"/>
    <property type="evidence" value="ECO:0007669"/>
    <property type="project" value="InterPro"/>
</dbReference>
<sequence length="51" mass="6516">MPQMAPLNWLILFMMFILIFLIFNFMNYYSYLYTPKYFKPSTKMFKINWKW</sequence>